<dbReference type="EMBL" id="BJFL01000020">
    <property type="protein sequence ID" value="GDY31995.1"/>
    <property type="molecule type" value="Genomic_DNA"/>
</dbReference>
<proteinExistence type="predicted"/>
<sequence>MARTGQIGDGVHFLTIKTLGLRQRQFAIAAASGRGNVRQPPAVESSPMLARFPPVSAKVRDS</sequence>
<accession>A0A4D4J5M1</accession>
<name>A0A4D4J5M1_9PSEU</name>
<protein>
    <submittedName>
        <fullName evidence="1">Uncharacterized protein</fullName>
    </submittedName>
</protein>
<organism evidence="1 2">
    <name type="scientific">Gandjariella thermophila</name>
    <dbReference type="NCBI Taxonomy" id="1931992"/>
    <lineage>
        <taxon>Bacteria</taxon>
        <taxon>Bacillati</taxon>
        <taxon>Actinomycetota</taxon>
        <taxon>Actinomycetes</taxon>
        <taxon>Pseudonocardiales</taxon>
        <taxon>Pseudonocardiaceae</taxon>
        <taxon>Gandjariella</taxon>
    </lineage>
</organism>
<dbReference type="AlphaFoldDB" id="A0A4D4J5M1"/>
<gene>
    <name evidence="1" type="ORF">GTS_36280</name>
</gene>
<keyword evidence="2" id="KW-1185">Reference proteome</keyword>
<dbReference type="Proteomes" id="UP000298860">
    <property type="component" value="Unassembled WGS sequence"/>
</dbReference>
<evidence type="ECO:0000313" key="1">
    <source>
        <dbReference type="EMBL" id="GDY31995.1"/>
    </source>
</evidence>
<evidence type="ECO:0000313" key="2">
    <source>
        <dbReference type="Proteomes" id="UP000298860"/>
    </source>
</evidence>
<reference evidence="2" key="1">
    <citation type="submission" date="2019-04" db="EMBL/GenBank/DDBJ databases">
        <title>Draft genome sequence of Pseudonocardiaceae bacterium SL3-2-4.</title>
        <authorList>
            <person name="Ningsih F."/>
            <person name="Yokota A."/>
            <person name="Sakai Y."/>
            <person name="Nanatani K."/>
            <person name="Yabe S."/>
            <person name="Oetari A."/>
            <person name="Sjamsuridzal W."/>
        </authorList>
    </citation>
    <scope>NUCLEOTIDE SEQUENCE [LARGE SCALE GENOMIC DNA]</scope>
    <source>
        <strain evidence="2">SL3-2-4</strain>
    </source>
</reference>
<comment type="caution">
    <text evidence="1">The sequence shown here is derived from an EMBL/GenBank/DDBJ whole genome shotgun (WGS) entry which is preliminary data.</text>
</comment>